<name>A0ABV7K2F2_9ALTE</name>
<gene>
    <name evidence="2" type="ORF">ACFOEW_20695</name>
</gene>
<feature type="transmembrane region" description="Helical" evidence="1">
    <location>
        <begin position="28"/>
        <end position="47"/>
    </location>
</feature>
<keyword evidence="3" id="KW-1185">Reference proteome</keyword>
<accession>A0ABV7K2F2</accession>
<organism evidence="2 3">
    <name type="scientific">Alteromonas oceani</name>
    <dbReference type="NCBI Taxonomy" id="2071609"/>
    <lineage>
        <taxon>Bacteria</taxon>
        <taxon>Pseudomonadati</taxon>
        <taxon>Pseudomonadota</taxon>
        <taxon>Gammaproteobacteria</taxon>
        <taxon>Alteromonadales</taxon>
        <taxon>Alteromonadaceae</taxon>
        <taxon>Alteromonas/Salinimonas group</taxon>
        <taxon>Alteromonas</taxon>
    </lineage>
</organism>
<proteinExistence type="predicted"/>
<feature type="transmembrane region" description="Helical" evidence="1">
    <location>
        <begin position="128"/>
        <end position="145"/>
    </location>
</feature>
<keyword evidence="1" id="KW-0812">Transmembrane</keyword>
<sequence>MMRYLLVIVPIIMGCVELSSRESTGMGWLLIGIGVFFLLARFTGLFNQVQADNANFDWFSGFVFLFFAVMAFKEYSMGYQQNDLLRGIGFTLFGLSTVDVMVARVLAKADSTSLQDLKRVISTRFQNALRFTGLGFCGASLVVALS</sequence>
<keyword evidence="1" id="KW-0472">Membrane</keyword>
<feature type="transmembrane region" description="Helical" evidence="1">
    <location>
        <begin position="84"/>
        <end position="107"/>
    </location>
</feature>
<protein>
    <submittedName>
        <fullName evidence="2">Uncharacterized protein</fullName>
    </submittedName>
</protein>
<keyword evidence="1" id="KW-1133">Transmembrane helix</keyword>
<evidence type="ECO:0000256" key="1">
    <source>
        <dbReference type="SAM" id="Phobius"/>
    </source>
</evidence>
<feature type="transmembrane region" description="Helical" evidence="1">
    <location>
        <begin position="54"/>
        <end position="72"/>
    </location>
</feature>
<evidence type="ECO:0000313" key="2">
    <source>
        <dbReference type="EMBL" id="MFC3204230.1"/>
    </source>
</evidence>
<dbReference type="PROSITE" id="PS51257">
    <property type="entry name" value="PROKAR_LIPOPROTEIN"/>
    <property type="match status" value="1"/>
</dbReference>
<comment type="caution">
    <text evidence="2">The sequence shown here is derived from an EMBL/GenBank/DDBJ whole genome shotgun (WGS) entry which is preliminary data.</text>
</comment>
<dbReference type="Proteomes" id="UP001595477">
    <property type="component" value="Unassembled WGS sequence"/>
</dbReference>
<evidence type="ECO:0000313" key="3">
    <source>
        <dbReference type="Proteomes" id="UP001595477"/>
    </source>
</evidence>
<reference evidence="3" key="1">
    <citation type="journal article" date="2019" name="Int. J. Syst. Evol. Microbiol.">
        <title>The Global Catalogue of Microorganisms (GCM) 10K type strain sequencing project: providing services to taxonomists for standard genome sequencing and annotation.</title>
        <authorList>
            <consortium name="The Broad Institute Genomics Platform"/>
            <consortium name="The Broad Institute Genome Sequencing Center for Infectious Disease"/>
            <person name="Wu L."/>
            <person name="Ma J."/>
        </authorList>
    </citation>
    <scope>NUCLEOTIDE SEQUENCE [LARGE SCALE GENOMIC DNA]</scope>
    <source>
        <strain evidence="3">KCTC 52449</strain>
    </source>
</reference>
<dbReference type="EMBL" id="JBHRSX010000101">
    <property type="protein sequence ID" value="MFC3204230.1"/>
    <property type="molecule type" value="Genomic_DNA"/>
</dbReference>
<dbReference type="RefSeq" id="WP_123325499.1">
    <property type="nucleotide sequence ID" value="NZ_JBHRSX010000101.1"/>
</dbReference>